<dbReference type="PANTHER" id="PTHR36452:SF1">
    <property type="entry name" value="DUF2461 DOMAIN-CONTAINING PROTEIN"/>
    <property type="match status" value="1"/>
</dbReference>
<evidence type="ECO:0008006" key="2">
    <source>
        <dbReference type="Google" id="ProtNLM"/>
    </source>
</evidence>
<protein>
    <recommendedName>
        <fullName evidence="2">TIGR02453 family protein</fullName>
    </recommendedName>
</protein>
<gene>
    <name evidence="1" type="ORF">MNBD_GAMMA04-1689</name>
</gene>
<proteinExistence type="predicted"/>
<evidence type="ECO:0000313" key="1">
    <source>
        <dbReference type="EMBL" id="VAW46188.1"/>
    </source>
</evidence>
<dbReference type="InterPro" id="IPR012808">
    <property type="entry name" value="CHP02453"/>
</dbReference>
<dbReference type="NCBIfam" id="TIGR02453">
    <property type="entry name" value="TIGR02453 family protein"/>
    <property type="match status" value="1"/>
</dbReference>
<dbReference type="EMBL" id="UOFB01000124">
    <property type="protein sequence ID" value="VAW46188.1"/>
    <property type="molecule type" value="Genomic_DNA"/>
</dbReference>
<dbReference type="AlphaFoldDB" id="A0A3B0VR66"/>
<reference evidence="1" key="1">
    <citation type="submission" date="2018-06" db="EMBL/GenBank/DDBJ databases">
        <authorList>
            <person name="Zhirakovskaya E."/>
        </authorList>
    </citation>
    <scope>NUCLEOTIDE SEQUENCE</scope>
</reference>
<organism evidence="1">
    <name type="scientific">hydrothermal vent metagenome</name>
    <dbReference type="NCBI Taxonomy" id="652676"/>
    <lineage>
        <taxon>unclassified sequences</taxon>
        <taxon>metagenomes</taxon>
        <taxon>ecological metagenomes</taxon>
    </lineage>
</organism>
<accession>A0A3B0VR66</accession>
<dbReference type="PIRSF" id="PIRSF028451">
    <property type="entry name" value="UCP028451"/>
    <property type="match status" value="1"/>
</dbReference>
<dbReference type="InterPro" id="IPR015996">
    <property type="entry name" value="UCP028451"/>
</dbReference>
<dbReference type="PANTHER" id="PTHR36452">
    <property type="entry name" value="CHROMOSOME 12, WHOLE GENOME SHOTGUN SEQUENCE"/>
    <property type="match status" value="1"/>
</dbReference>
<sequence>MSNRYFTPKTFTFLSRLARNNNRDWFHENKPAYEATIRTPALNFITDFSDELMNISSHFTALPKKVGGSLIRVNRDLRFGKDKRPYKTNIGIQFRHEAGKDIHAPGFYVHIENGACFIGVGIWRPDSKTLGKIRDRMVEKPEDWSALIGGEQGELSLLNRESPGAEIFNSPFKLEGDSLITAPRGYAKDHPLIEDLRRKDFIAIAHVSDEFMCSKNLTSQVAQYFSNTSAFMQFLCKAQGVRF</sequence>
<dbReference type="Pfam" id="PF09365">
    <property type="entry name" value="DUF2461"/>
    <property type="match status" value="1"/>
</dbReference>
<name>A0A3B0VR66_9ZZZZ</name>